<dbReference type="eggNOG" id="ENOG5032AQ8">
    <property type="taxonomic scope" value="Bacteria"/>
</dbReference>
<protein>
    <submittedName>
        <fullName evidence="1">Uncharacterized protein</fullName>
    </submittedName>
</protein>
<keyword evidence="2" id="KW-1185">Reference proteome</keyword>
<evidence type="ECO:0000313" key="2">
    <source>
        <dbReference type="Proteomes" id="UP000030147"/>
    </source>
</evidence>
<dbReference type="OrthoDB" id="2943866at2"/>
<gene>
    <name evidence="1" type="ORF">N782_17195</name>
</gene>
<dbReference type="AlphaFoldDB" id="A0A0A2THZ9"/>
<reference evidence="1 2" key="1">
    <citation type="journal article" date="2015" name="Stand. Genomic Sci.">
        <title>High quality draft genome sequence of the moderately halophilic bacterium Pontibacillus yanchengensis Y32(T) and comparison among Pontibacillus genomes.</title>
        <authorList>
            <person name="Huang J."/>
            <person name="Qiao Z.X."/>
            <person name="Tang J.W."/>
            <person name="Wang G."/>
        </authorList>
    </citation>
    <scope>NUCLEOTIDE SEQUENCE [LARGE SCALE GENOMIC DNA]</scope>
    <source>
        <strain evidence="1 2">Y32</strain>
    </source>
</reference>
<dbReference type="RefSeq" id="WP_036816026.1">
    <property type="nucleotide sequence ID" value="NZ_AVBF01000005.1"/>
</dbReference>
<dbReference type="EMBL" id="AVBF01000005">
    <property type="protein sequence ID" value="KGP74073.1"/>
    <property type="molecule type" value="Genomic_DNA"/>
</dbReference>
<comment type="caution">
    <text evidence="1">The sequence shown here is derived from an EMBL/GenBank/DDBJ whole genome shotgun (WGS) entry which is preliminary data.</text>
</comment>
<evidence type="ECO:0000313" key="1">
    <source>
        <dbReference type="EMBL" id="KGP74073.1"/>
    </source>
</evidence>
<accession>A0A0A2THZ9</accession>
<name>A0A0A2THZ9_9BACI</name>
<proteinExistence type="predicted"/>
<sequence length="81" mass="8783">MPISIVFNQIAANQLSDNSTITTGQNNQPDWSWQGKSNNAAGISAGFVVMPNNVNIIMDNDVVDVPVTNPEIVNPQPNIQY</sequence>
<dbReference type="Proteomes" id="UP000030147">
    <property type="component" value="Unassembled WGS sequence"/>
</dbReference>
<organism evidence="1 2">
    <name type="scientific">Pontibacillus yanchengensis Y32</name>
    <dbReference type="NCBI Taxonomy" id="1385514"/>
    <lineage>
        <taxon>Bacteria</taxon>
        <taxon>Bacillati</taxon>
        <taxon>Bacillota</taxon>
        <taxon>Bacilli</taxon>
        <taxon>Bacillales</taxon>
        <taxon>Bacillaceae</taxon>
        <taxon>Pontibacillus</taxon>
    </lineage>
</organism>